<organism evidence="2 3">
    <name type="scientific">Acrobeloides nanus</name>
    <dbReference type="NCBI Taxonomy" id="290746"/>
    <lineage>
        <taxon>Eukaryota</taxon>
        <taxon>Metazoa</taxon>
        <taxon>Ecdysozoa</taxon>
        <taxon>Nematoda</taxon>
        <taxon>Chromadorea</taxon>
        <taxon>Rhabditida</taxon>
        <taxon>Tylenchina</taxon>
        <taxon>Cephalobomorpha</taxon>
        <taxon>Cephaloboidea</taxon>
        <taxon>Cephalobidae</taxon>
        <taxon>Acrobeloides</taxon>
    </lineage>
</organism>
<sequence length="249" mass="28696">MIACDDNDNHTVLVDHNMLNPRDLAVDWIHGLLFWTDEILKTVNVMDLNTTQYKVLFKEDIFAPKAIAVDPSKGLIFWVLMGRIERASMDGNDRMTRGGNCSSIRRTLPPKRQQIITSTDRSRKVYEDLDELVDYVKAWSASKDRYFFARGIDLLPHNITPMMVSRAIKRFEETDKWPPSSPDLNSLDYAVWSILEEKACAKPHPTVESLKRALIKVWDEIKVETLRKVVDDFPNQLKAYVEADGGHFE</sequence>
<keyword evidence="2" id="KW-1185">Reference proteome</keyword>
<dbReference type="PANTHER" id="PTHR46513">
    <property type="entry name" value="VITELLOGENIN RECEPTOR-LIKE PROTEIN-RELATED-RELATED"/>
    <property type="match status" value="1"/>
</dbReference>
<evidence type="ECO:0000313" key="2">
    <source>
        <dbReference type="Proteomes" id="UP000887540"/>
    </source>
</evidence>
<dbReference type="WBParaSite" id="ACRNAN_scaffold1200.g28008.t1">
    <property type="protein sequence ID" value="ACRNAN_scaffold1200.g28008.t1"/>
    <property type="gene ID" value="ACRNAN_scaffold1200.g28008"/>
</dbReference>
<dbReference type="InterPro" id="IPR011042">
    <property type="entry name" value="6-blade_b-propeller_TolB-like"/>
</dbReference>
<evidence type="ECO:0000313" key="3">
    <source>
        <dbReference type="WBParaSite" id="ACRNAN_scaffold1200.g28008.t1"/>
    </source>
</evidence>
<evidence type="ECO:0000256" key="1">
    <source>
        <dbReference type="PROSITE-ProRule" id="PRU00461"/>
    </source>
</evidence>
<dbReference type="SUPFAM" id="SSF63825">
    <property type="entry name" value="YWTD domain"/>
    <property type="match status" value="1"/>
</dbReference>
<dbReference type="AlphaFoldDB" id="A0A914CMQ3"/>
<feature type="repeat" description="LDL-receptor class B" evidence="1">
    <location>
        <begin position="31"/>
        <end position="73"/>
    </location>
</feature>
<dbReference type="InterPro" id="IPR000033">
    <property type="entry name" value="LDLR_classB_rpt"/>
</dbReference>
<dbReference type="Pfam" id="PF00058">
    <property type="entry name" value="Ldl_recept_b"/>
    <property type="match status" value="1"/>
</dbReference>
<dbReference type="PROSITE" id="PS51120">
    <property type="entry name" value="LDLRB"/>
    <property type="match status" value="1"/>
</dbReference>
<reference evidence="3" key="1">
    <citation type="submission" date="2022-11" db="UniProtKB">
        <authorList>
            <consortium name="WormBaseParasite"/>
        </authorList>
    </citation>
    <scope>IDENTIFICATION</scope>
</reference>
<protein>
    <submittedName>
        <fullName evidence="3">Uncharacterized protein</fullName>
    </submittedName>
</protein>
<dbReference type="Proteomes" id="UP000887540">
    <property type="component" value="Unplaced"/>
</dbReference>
<dbReference type="Gene3D" id="2.120.10.30">
    <property type="entry name" value="TolB, C-terminal domain"/>
    <property type="match status" value="1"/>
</dbReference>
<accession>A0A914CMQ3</accession>
<name>A0A914CMQ3_9BILA</name>
<dbReference type="SMART" id="SM00135">
    <property type="entry name" value="LY"/>
    <property type="match status" value="2"/>
</dbReference>
<proteinExistence type="predicted"/>
<dbReference type="InterPro" id="IPR050778">
    <property type="entry name" value="Cueball_EGF_LRP_Nidogen"/>
</dbReference>